<evidence type="ECO:0000256" key="3">
    <source>
        <dbReference type="ARBA" id="ARBA00023163"/>
    </source>
</evidence>
<dbReference type="AlphaFoldDB" id="A0A0D8IVH7"/>
<evidence type="ECO:0000313" key="5">
    <source>
        <dbReference type="EMBL" id="KJF38281.1"/>
    </source>
</evidence>
<keyword evidence="2" id="KW-0238">DNA-binding</keyword>
<dbReference type="InterPro" id="IPR020449">
    <property type="entry name" value="Tscrpt_reg_AraC-type_HTH"/>
</dbReference>
<proteinExistence type="predicted"/>
<dbReference type="EMBL" id="JXXK01000055">
    <property type="protein sequence ID" value="KJF38281.1"/>
    <property type="molecule type" value="Genomic_DNA"/>
</dbReference>
<dbReference type="Pfam" id="PF02311">
    <property type="entry name" value="AraC_binding"/>
    <property type="match status" value="1"/>
</dbReference>
<dbReference type="RefSeq" id="WP_050006687.1">
    <property type="nucleotide sequence ID" value="NZ_CATXDA010000040.1"/>
</dbReference>
<dbReference type="InterPro" id="IPR003313">
    <property type="entry name" value="AraC-bd"/>
</dbReference>
<evidence type="ECO:0000313" key="8">
    <source>
        <dbReference type="Proteomes" id="UP000053433"/>
    </source>
</evidence>
<evidence type="ECO:0000256" key="2">
    <source>
        <dbReference type="ARBA" id="ARBA00023125"/>
    </source>
</evidence>
<evidence type="ECO:0000259" key="4">
    <source>
        <dbReference type="PROSITE" id="PS01124"/>
    </source>
</evidence>
<dbReference type="PANTHER" id="PTHR43280:SF2">
    <property type="entry name" value="HTH-TYPE TRANSCRIPTIONAL REGULATOR EXSA"/>
    <property type="match status" value="1"/>
</dbReference>
<evidence type="ECO:0000313" key="7">
    <source>
        <dbReference type="Proteomes" id="UP000032483"/>
    </source>
</evidence>
<reference evidence="5" key="1">
    <citation type="submission" date="2015-02" db="EMBL/GenBank/DDBJ databases">
        <title>A novel member of the family Ruminococcaceae isolated from human feces.</title>
        <authorList>
            <person name="Shkoporov A.N."/>
            <person name="Chaplin A.V."/>
            <person name="Motuzova O.V."/>
            <person name="Kafarskaia L.I."/>
            <person name="Khokhlova E.V."/>
            <person name="Efimov B.A."/>
        </authorList>
    </citation>
    <scope>NUCLEOTIDE SEQUENCE [LARGE SCALE GENOMIC DNA]</scope>
    <source>
        <strain evidence="5">585-1</strain>
    </source>
</reference>
<dbReference type="GO" id="GO:0043565">
    <property type="term" value="F:sequence-specific DNA binding"/>
    <property type="evidence" value="ECO:0007669"/>
    <property type="project" value="InterPro"/>
</dbReference>
<dbReference type="GO" id="GO:0003700">
    <property type="term" value="F:DNA-binding transcription factor activity"/>
    <property type="evidence" value="ECO:0007669"/>
    <property type="project" value="InterPro"/>
</dbReference>
<dbReference type="GeneID" id="42858617"/>
<dbReference type="SMART" id="SM00342">
    <property type="entry name" value="HTH_ARAC"/>
    <property type="match status" value="1"/>
</dbReference>
<dbReference type="InterPro" id="IPR037923">
    <property type="entry name" value="HTH-like"/>
</dbReference>
<dbReference type="Proteomes" id="UP000053433">
    <property type="component" value="Unassembled WGS sequence"/>
</dbReference>
<accession>A0A0D8IVH7</accession>
<dbReference type="Pfam" id="PF12833">
    <property type="entry name" value="HTH_18"/>
    <property type="match status" value="1"/>
</dbReference>
<keyword evidence="3" id="KW-0804">Transcription</keyword>
<dbReference type="PROSITE" id="PS01124">
    <property type="entry name" value="HTH_ARAC_FAMILY_2"/>
    <property type="match status" value="1"/>
</dbReference>
<dbReference type="PRINTS" id="PR00032">
    <property type="entry name" value="HTHARAC"/>
</dbReference>
<keyword evidence="1" id="KW-0805">Transcription regulation</keyword>
<dbReference type="Proteomes" id="UP000032483">
    <property type="component" value="Unassembled WGS sequence"/>
</dbReference>
<dbReference type="Gene3D" id="1.10.10.60">
    <property type="entry name" value="Homeodomain-like"/>
    <property type="match status" value="2"/>
</dbReference>
<sequence>MWKHLEVELDYLVRRATFCGWQIAPRRISNYELVYVLRGQGDICLGSRQFTVRTGDLVCFCPGVLHSLSVARQPCMEFYGVHFTLPSGVDRLPLPEVAKIEPPGRLEPLFKSLFEIYKQKTYLYQWRQNLLLEQILCEILSALHGENAPAELIRIKKVLEHIHEDPARPFTLEDLTARSGVKKTLFLQSFRRMTGTTPKQYILGLRLEYARDLLLETDVPVAQVAERCGFSDSFYFSRCFKNHFSTSPRQYRKEHA</sequence>
<dbReference type="EMBL" id="LMUA01000029">
    <property type="protein sequence ID" value="KUE75126.1"/>
    <property type="molecule type" value="Genomic_DNA"/>
</dbReference>
<reference evidence="6 8" key="2">
    <citation type="submission" date="2015-10" db="EMBL/GenBank/DDBJ databases">
        <title>A novel member of the family Ruminococcaceae isolated from human faeces.</title>
        <authorList>
            <person name="Shkoporov A.N."/>
            <person name="Chaplin A.V."/>
            <person name="Motuzova O.V."/>
            <person name="Kafarskaia L.I."/>
            <person name="Efimov B.A."/>
        </authorList>
    </citation>
    <scope>NUCLEOTIDE SEQUENCE [LARGE SCALE GENOMIC DNA]</scope>
    <source>
        <strain evidence="6 8">668</strain>
    </source>
</reference>
<organism evidence="5 7">
    <name type="scientific">Ruthenibacterium lactatiformans</name>
    <dbReference type="NCBI Taxonomy" id="1550024"/>
    <lineage>
        <taxon>Bacteria</taxon>
        <taxon>Bacillati</taxon>
        <taxon>Bacillota</taxon>
        <taxon>Clostridia</taxon>
        <taxon>Eubacteriales</taxon>
        <taxon>Oscillospiraceae</taxon>
        <taxon>Ruthenibacterium</taxon>
    </lineage>
</organism>
<dbReference type="PROSITE" id="PS00041">
    <property type="entry name" value="HTH_ARAC_FAMILY_1"/>
    <property type="match status" value="1"/>
</dbReference>
<dbReference type="PANTHER" id="PTHR43280">
    <property type="entry name" value="ARAC-FAMILY TRANSCRIPTIONAL REGULATOR"/>
    <property type="match status" value="1"/>
</dbReference>
<dbReference type="InterPro" id="IPR018062">
    <property type="entry name" value="HTH_AraC-typ_CS"/>
</dbReference>
<gene>
    <name evidence="6" type="ORF">ASJ35_15545</name>
    <name evidence="5" type="ORF">TQ39_18980</name>
</gene>
<dbReference type="InterPro" id="IPR009057">
    <property type="entry name" value="Homeodomain-like_sf"/>
</dbReference>
<evidence type="ECO:0000313" key="6">
    <source>
        <dbReference type="EMBL" id="KUE75126.1"/>
    </source>
</evidence>
<keyword evidence="7" id="KW-1185">Reference proteome</keyword>
<comment type="caution">
    <text evidence="5">The sequence shown here is derived from an EMBL/GenBank/DDBJ whole genome shotgun (WGS) entry which is preliminary data.</text>
</comment>
<dbReference type="Gene3D" id="2.60.120.280">
    <property type="entry name" value="Regulatory protein AraC"/>
    <property type="match status" value="1"/>
</dbReference>
<protein>
    <recommendedName>
        <fullName evidence="4">HTH araC/xylS-type domain-containing protein</fullName>
    </recommendedName>
</protein>
<dbReference type="SUPFAM" id="SSF51215">
    <property type="entry name" value="Regulatory protein AraC"/>
    <property type="match status" value="1"/>
</dbReference>
<name>A0A0D8IVH7_9FIRM</name>
<feature type="domain" description="HTH araC/xylS-type" evidence="4">
    <location>
        <begin position="156"/>
        <end position="254"/>
    </location>
</feature>
<accession>A0A0W7TMZ1</accession>
<evidence type="ECO:0000256" key="1">
    <source>
        <dbReference type="ARBA" id="ARBA00023015"/>
    </source>
</evidence>
<dbReference type="InterPro" id="IPR018060">
    <property type="entry name" value="HTH_AraC"/>
</dbReference>
<dbReference type="SUPFAM" id="SSF46689">
    <property type="entry name" value="Homeodomain-like"/>
    <property type="match status" value="2"/>
</dbReference>